<evidence type="ECO:0000313" key="3">
    <source>
        <dbReference type="Proteomes" id="UP001595791"/>
    </source>
</evidence>
<keyword evidence="3" id="KW-1185">Reference proteome</keyword>
<dbReference type="RefSeq" id="WP_378162840.1">
    <property type="nucleotide sequence ID" value="NZ_JBHSBU010000001.1"/>
</dbReference>
<dbReference type="Proteomes" id="UP001595791">
    <property type="component" value="Unassembled WGS sequence"/>
</dbReference>
<evidence type="ECO:0000313" key="2">
    <source>
        <dbReference type="EMBL" id="MFC4159264.1"/>
    </source>
</evidence>
<protein>
    <submittedName>
        <fullName evidence="2">DUF3616 domain-containing protein</fullName>
    </submittedName>
</protein>
<organism evidence="2 3">
    <name type="scientific">Chitinimonas lacunae</name>
    <dbReference type="NCBI Taxonomy" id="1963018"/>
    <lineage>
        <taxon>Bacteria</taxon>
        <taxon>Pseudomonadati</taxon>
        <taxon>Pseudomonadota</taxon>
        <taxon>Betaproteobacteria</taxon>
        <taxon>Neisseriales</taxon>
        <taxon>Chitinibacteraceae</taxon>
        <taxon>Chitinimonas</taxon>
    </lineage>
</organism>
<dbReference type="InterPro" id="IPR022060">
    <property type="entry name" value="DUF3616"/>
</dbReference>
<sequence>MPRELLQHAIRLEFESDTLVHANLSGAAWVRNDLWVAGDEACGLDRLRRLDPVGDEKLRFGDPVNFPLADYLDLPDAHDIEADIEGIDVHGGYLWLVGSHGLKRRNPKPERDQATNLKRLATVSHDGNRYLLARIPLVEKDGVTSLARRTDDGRIAARLRGDDRHNDLTRALYKDPHLGAFLDIPGKDNGFDIEGLAVDEQRVLLGLRGPVLRGWACLLELNPIEKKGSLRLDDVAASERPYRKHFLRVGGLGVRDLHWYNGDLYMLAGPTMVLDGAVRVYRWHDAAALLDSADARADALLWDEPPELVLELPHGIGTDRAEALTQVPSGVFTDKPHWLVLYDAPGADRQPTPYTVLGDLLRR</sequence>
<gene>
    <name evidence="2" type="ORF">ACFOW7_07825</name>
</gene>
<name>A0ABV8MMX0_9NEIS</name>
<dbReference type="Pfam" id="PF12275">
    <property type="entry name" value="DUF3616"/>
    <property type="match status" value="1"/>
</dbReference>
<proteinExistence type="predicted"/>
<accession>A0ABV8MMX0</accession>
<dbReference type="EMBL" id="JBHSBU010000001">
    <property type="protein sequence ID" value="MFC4159264.1"/>
    <property type="molecule type" value="Genomic_DNA"/>
</dbReference>
<reference evidence="3" key="1">
    <citation type="journal article" date="2019" name="Int. J. Syst. Evol. Microbiol.">
        <title>The Global Catalogue of Microorganisms (GCM) 10K type strain sequencing project: providing services to taxonomists for standard genome sequencing and annotation.</title>
        <authorList>
            <consortium name="The Broad Institute Genomics Platform"/>
            <consortium name="The Broad Institute Genome Sequencing Center for Infectious Disease"/>
            <person name="Wu L."/>
            <person name="Ma J."/>
        </authorList>
    </citation>
    <scope>NUCLEOTIDE SEQUENCE [LARGE SCALE GENOMIC DNA]</scope>
    <source>
        <strain evidence="3">LMG 29894</strain>
    </source>
</reference>
<feature type="domain" description="DUF3616" evidence="1">
    <location>
        <begin position="23"/>
        <end position="359"/>
    </location>
</feature>
<evidence type="ECO:0000259" key="1">
    <source>
        <dbReference type="Pfam" id="PF12275"/>
    </source>
</evidence>
<comment type="caution">
    <text evidence="2">The sequence shown here is derived from an EMBL/GenBank/DDBJ whole genome shotgun (WGS) entry which is preliminary data.</text>
</comment>